<comment type="subcellular location">
    <subcellularLocation>
        <location evidence="1">Cell membrane</location>
        <topology evidence="1">Single-pass membrane protein</topology>
    </subcellularLocation>
</comment>
<gene>
    <name evidence="8" type="ORF">PHAVU_001G233300g</name>
</gene>
<reference evidence="9" key="1">
    <citation type="journal article" date="2014" name="Nat. Genet.">
        <title>A reference genome for common bean and genome-wide analysis of dual domestications.</title>
        <authorList>
            <person name="Schmutz J."/>
            <person name="McClean P.E."/>
            <person name="Mamidi S."/>
            <person name="Wu G.A."/>
            <person name="Cannon S.B."/>
            <person name="Grimwood J."/>
            <person name="Jenkins J."/>
            <person name="Shu S."/>
            <person name="Song Q."/>
            <person name="Chavarro C."/>
            <person name="Torres-Torres M."/>
            <person name="Geffroy V."/>
            <person name="Moghaddam S.M."/>
            <person name="Gao D."/>
            <person name="Abernathy B."/>
            <person name="Barry K."/>
            <person name="Blair M."/>
            <person name="Brick M.A."/>
            <person name="Chovatia M."/>
            <person name="Gepts P."/>
            <person name="Goodstein D.M."/>
            <person name="Gonzales M."/>
            <person name="Hellsten U."/>
            <person name="Hyten D.L."/>
            <person name="Jia G."/>
            <person name="Kelly J.D."/>
            <person name="Kudrna D."/>
            <person name="Lee R."/>
            <person name="Richard M.M."/>
            <person name="Miklas P.N."/>
            <person name="Osorno J.M."/>
            <person name="Rodrigues J."/>
            <person name="Thareau V."/>
            <person name="Urrea C.A."/>
            <person name="Wang M."/>
            <person name="Yu Y."/>
            <person name="Zhang M."/>
            <person name="Wing R.A."/>
            <person name="Cregan P.B."/>
            <person name="Rokhsar D.S."/>
            <person name="Jackson S.A."/>
        </authorList>
    </citation>
    <scope>NUCLEOTIDE SEQUENCE [LARGE SCALE GENOMIC DNA]</scope>
    <source>
        <strain evidence="9">cv. G19833</strain>
    </source>
</reference>
<dbReference type="OrthoDB" id="1886376at2759"/>
<evidence type="ECO:0000256" key="4">
    <source>
        <dbReference type="ARBA" id="ARBA00022692"/>
    </source>
</evidence>
<evidence type="ECO:0000256" key="5">
    <source>
        <dbReference type="ARBA" id="ARBA00022989"/>
    </source>
</evidence>
<evidence type="ECO:0000256" key="3">
    <source>
        <dbReference type="ARBA" id="ARBA00022475"/>
    </source>
</evidence>
<proteinExistence type="inferred from homology"/>
<keyword evidence="9" id="KW-1185">Reference proteome</keyword>
<dbReference type="GO" id="GO:0008285">
    <property type="term" value="P:negative regulation of cell population proliferation"/>
    <property type="evidence" value="ECO:0007669"/>
    <property type="project" value="InterPro"/>
</dbReference>
<dbReference type="Proteomes" id="UP000000226">
    <property type="component" value="Chromosome 1"/>
</dbReference>
<comment type="similarity">
    <text evidence="7">Belongs to the DVL/RTFL small polypeptides family.</text>
</comment>
<dbReference type="PANTHER" id="PTHR33102">
    <property type="entry name" value="DVL19-RELATED-RELATED"/>
    <property type="match status" value="1"/>
</dbReference>
<dbReference type="STRING" id="3885.V7D1L5"/>
<keyword evidence="5" id="KW-1133">Transmembrane helix</keyword>
<name>V7D1L5_PHAVU</name>
<keyword evidence="4" id="KW-0812">Transmembrane</keyword>
<dbReference type="GO" id="GO:0048367">
    <property type="term" value="P:shoot system development"/>
    <property type="evidence" value="ECO:0007669"/>
    <property type="project" value="UniProtKB-ARBA"/>
</dbReference>
<dbReference type="InterPro" id="IPR051525">
    <property type="entry name" value="DVL_RTFL_regulatory"/>
</dbReference>
<organism evidence="8 9">
    <name type="scientific">Phaseolus vulgaris</name>
    <name type="common">Kidney bean</name>
    <name type="synonym">French bean</name>
    <dbReference type="NCBI Taxonomy" id="3885"/>
    <lineage>
        <taxon>Eukaryota</taxon>
        <taxon>Viridiplantae</taxon>
        <taxon>Streptophyta</taxon>
        <taxon>Embryophyta</taxon>
        <taxon>Tracheophyta</taxon>
        <taxon>Spermatophyta</taxon>
        <taxon>Magnoliopsida</taxon>
        <taxon>eudicotyledons</taxon>
        <taxon>Gunneridae</taxon>
        <taxon>Pentapetalae</taxon>
        <taxon>rosids</taxon>
        <taxon>fabids</taxon>
        <taxon>Fabales</taxon>
        <taxon>Fabaceae</taxon>
        <taxon>Papilionoideae</taxon>
        <taxon>50 kb inversion clade</taxon>
        <taxon>NPAAA clade</taxon>
        <taxon>indigoferoid/millettioid clade</taxon>
        <taxon>Phaseoleae</taxon>
        <taxon>Phaseolus</taxon>
    </lineage>
</organism>
<evidence type="ECO:0000313" key="9">
    <source>
        <dbReference type="Proteomes" id="UP000000226"/>
    </source>
</evidence>
<evidence type="ECO:0000256" key="2">
    <source>
        <dbReference type="ARBA" id="ARBA00022473"/>
    </source>
</evidence>
<accession>V7D1L5</accession>
<dbReference type="GO" id="GO:0005886">
    <property type="term" value="C:plasma membrane"/>
    <property type="evidence" value="ECO:0007669"/>
    <property type="project" value="UniProtKB-SubCell"/>
</dbReference>
<evidence type="ECO:0000313" key="8">
    <source>
        <dbReference type="EMBL" id="ESW35415.1"/>
    </source>
</evidence>
<evidence type="ECO:0000256" key="1">
    <source>
        <dbReference type="ARBA" id="ARBA00004162"/>
    </source>
</evidence>
<dbReference type="AlphaFoldDB" id="V7D1L5"/>
<dbReference type="InterPro" id="IPR012552">
    <property type="entry name" value="DVL"/>
</dbReference>
<dbReference type="OMA" id="ICWHEYS"/>
<evidence type="ECO:0000256" key="6">
    <source>
        <dbReference type="ARBA" id="ARBA00023136"/>
    </source>
</evidence>
<dbReference type="Pfam" id="PF08137">
    <property type="entry name" value="DVL"/>
    <property type="match status" value="1"/>
</dbReference>
<dbReference type="eggNOG" id="ENOG502S3XH">
    <property type="taxonomic scope" value="Eukaryota"/>
</dbReference>
<sequence length="88" mass="9871">MASSTSASPCSATTTTTLYFNTPENCKVSKKEGSSTSTTSPLINNSSTQRKCAFARKCARLVKEQRARFYIMRRCVIMLICWHEYSDS</sequence>
<keyword evidence="2" id="KW-0217">Developmental protein</keyword>
<keyword evidence="3" id="KW-1003">Cell membrane</keyword>
<dbReference type="Gramene" id="ESW35415">
    <property type="protein sequence ID" value="ESW35415"/>
    <property type="gene ID" value="PHAVU_001G233300g"/>
</dbReference>
<evidence type="ECO:0000256" key="7">
    <source>
        <dbReference type="ARBA" id="ARBA00024340"/>
    </source>
</evidence>
<dbReference type="EMBL" id="CM002288">
    <property type="protein sequence ID" value="ESW35415.1"/>
    <property type="molecule type" value="Genomic_DNA"/>
</dbReference>
<protein>
    <submittedName>
        <fullName evidence="8">Uncharacterized protein</fullName>
    </submittedName>
</protein>
<keyword evidence="6" id="KW-0472">Membrane</keyword>